<dbReference type="EMBL" id="OUUY01000024">
    <property type="protein sequence ID" value="SPP99839.1"/>
    <property type="molecule type" value="Genomic_DNA"/>
</dbReference>
<keyword evidence="6 8" id="KW-1133">Transmembrane helix</keyword>
<dbReference type="OrthoDB" id="9775035at2"/>
<dbReference type="InterPro" id="IPR038731">
    <property type="entry name" value="RgtA/B/C-like"/>
</dbReference>
<dbReference type="Pfam" id="PF13231">
    <property type="entry name" value="PMT_2"/>
    <property type="match status" value="1"/>
</dbReference>
<dbReference type="InterPro" id="IPR050297">
    <property type="entry name" value="LipidA_mod_glycosyltrf_83"/>
</dbReference>
<evidence type="ECO:0000256" key="6">
    <source>
        <dbReference type="ARBA" id="ARBA00022989"/>
    </source>
</evidence>
<feature type="transmembrane region" description="Helical" evidence="8">
    <location>
        <begin position="80"/>
        <end position="100"/>
    </location>
</feature>
<evidence type="ECO:0000256" key="1">
    <source>
        <dbReference type="ARBA" id="ARBA00004651"/>
    </source>
</evidence>
<feature type="transmembrane region" description="Helical" evidence="8">
    <location>
        <begin position="160"/>
        <end position="193"/>
    </location>
</feature>
<gene>
    <name evidence="10" type="ORF">NBG4_120046</name>
</gene>
<evidence type="ECO:0000256" key="5">
    <source>
        <dbReference type="ARBA" id="ARBA00022692"/>
    </source>
</evidence>
<evidence type="ECO:0000256" key="2">
    <source>
        <dbReference type="ARBA" id="ARBA00022475"/>
    </source>
</evidence>
<keyword evidence="4 10" id="KW-0808">Transferase</keyword>
<evidence type="ECO:0000313" key="11">
    <source>
        <dbReference type="Proteomes" id="UP000245125"/>
    </source>
</evidence>
<organism evidence="10 11">
    <name type="scientific">Candidatus Sulfobium mesophilum</name>
    <dbReference type="NCBI Taxonomy" id="2016548"/>
    <lineage>
        <taxon>Bacteria</taxon>
        <taxon>Pseudomonadati</taxon>
        <taxon>Nitrospirota</taxon>
        <taxon>Nitrospiria</taxon>
        <taxon>Nitrospirales</taxon>
        <taxon>Nitrospiraceae</taxon>
        <taxon>Candidatus Sulfobium</taxon>
    </lineage>
</organism>
<evidence type="ECO:0000313" key="10">
    <source>
        <dbReference type="EMBL" id="SPP99839.1"/>
    </source>
</evidence>
<dbReference type="PANTHER" id="PTHR33908">
    <property type="entry name" value="MANNOSYLTRANSFERASE YKCB-RELATED"/>
    <property type="match status" value="1"/>
</dbReference>
<feature type="transmembrane region" description="Helical" evidence="8">
    <location>
        <begin position="341"/>
        <end position="359"/>
    </location>
</feature>
<name>A0A2U3QET3_9BACT</name>
<proteinExistence type="predicted"/>
<dbReference type="GO" id="GO:0010041">
    <property type="term" value="P:response to iron(III) ion"/>
    <property type="evidence" value="ECO:0007669"/>
    <property type="project" value="TreeGrafter"/>
</dbReference>
<protein>
    <submittedName>
        <fullName evidence="10">Dolichyl-phosphate-mannose-protein mannosyltransferase family protein</fullName>
    </submittedName>
</protein>
<feature type="transmembrane region" description="Helical" evidence="8">
    <location>
        <begin position="256"/>
        <end position="276"/>
    </location>
</feature>
<evidence type="ECO:0000256" key="3">
    <source>
        <dbReference type="ARBA" id="ARBA00022676"/>
    </source>
</evidence>
<dbReference type="PANTHER" id="PTHR33908:SF3">
    <property type="entry name" value="UNDECAPRENYL PHOSPHATE-ALPHA-4-AMINO-4-DEOXY-L-ARABINOSE ARABINOSYL TRANSFERASE"/>
    <property type="match status" value="1"/>
</dbReference>
<accession>A0A2U3QET3</accession>
<reference evidence="11" key="1">
    <citation type="submission" date="2018-03" db="EMBL/GenBank/DDBJ databases">
        <authorList>
            <person name="Zecchin S."/>
        </authorList>
    </citation>
    <scope>NUCLEOTIDE SEQUENCE [LARGE SCALE GENOMIC DNA]</scope>
</reference>
<evidence type="ECO:0000256" key="8">
    <source>
        <dbReference type="SAM" id="Phobius"/>
    </source>
</evidence>
<evidence type="ECO:0000256" key="7">
    <source>
        <dbReference type="ARBA" id="ARBA00023136"/>
    </source>
</evidence>
<feature type="transmembrane region" description="Helical" evidence="8">
    <location>
        <begin position="398"/>
        <end position="418"/>
    </location>
</feature>
<dbReference type="GO" id="GO:0005886">
    <property type="term" value="C:plasma membrane"/>
    <property type="evidence" value="ECO:0007669"/>
    <property type="project" value="UniProtKB-SubCell"/>
</dbReference>
<sequence>MNRSLLPIIIAAAMFLSLFRLGTPKLFDVDEAVFSEATREMVVSNDWITPTYNGVNRYDKPILFYWLMAASYRVFGINEFGARFPSALAAILMIYFIFLLTKRFSGWEAAHYAALSGALSVYYLVYSRAAVTDMTLTLTISLSLFSFYMTTAEGTARSPVYLYGFYLFSALAFLTKGLIGIIFPFGIAIVYSAVTGGLRSIRRVFSLKGILLFTAVAAPWYLAEVIINGREFIEQFFVKHHFRRFTDVISGHKGPIYYYLIVIVVGLFPWISFLPAGISSALKKKDPLHLFALIWLVLVFLFFSLSTTKLPNYMLPALPPALVLIGVGMSERNEKWRRYSFASMGMLSLAIAIALIFVSRKYLPKIGVADAGWPLVAASAAFLGGALCLYCAFSRRNLYYPIAVFMIFFFSALVMGGLPAASDYLQGTLYKYSVYAKERLRQDEKIIVFGINNPSIAFYSERRLIGANTKEELTSLAGKYVHAVAISRTKDAGPLLDSGYTLVTSDSRYALFETKQDRLKEQ</sequence>
<keyword evidence="3 10" id="KW-0328">Glycosyltransferase</keyword>
<evidence type="ECO:0000259" key="9">
    <source>
        <dbReference type="Pfam" id="PF13231"/>
    </source>
</evidence>
<dbReference type="Proteomes" id="UP000245125">
    <property type="component" value="Unassembled WGS sequence"/>
</dbReference>
<feature type="transmembrane region" description="Helical" evidence="8">
    <location>
        <begin position="288"/>
        <end position="307"/>
    </location>
</feature>
<keyword evidence="5 8" id="KW-0812">Transmembrane</keyword>
<dbReference type="AlphaFoldDB" id="A0A2U3QET3"/>
<feature type="transmembrane region" description="Helical" evidence="8">
    <location>
        <begin position="371"/>
        <end position="391"/>
    </location>
</feature>
<dbReference type="GO" id="GO:0009103">
    <property type="term" value="P:lipopolysaccharide biosynthetic process"/>
    <property type="evidence" value="ECO:0007669"/>
    <property type="project" value="UniProtKB-ARBA"/>
</dbReference>
<keyword evidence="2" id="KW-1003">Cell membrane</keyword>
<feature type="domain" description="Glycosyltransferase RgtA/B/C/D-like" evidence="9">
    <location>
        <begin position="59"/>
        <end position="220"/>
    </location>
</feature>
<keyword evidence="7 8" id="KW-0472">Membrane</keyword>
<feature type="transmembrane region" description="Helical" evidence="8">
    <location>
        <begin position="121"/>
        <end position="148"/>
    </location>
</feature>
<evidence type="ECO:0000256" key="4">
    <source>
        <dbReference type="ARBA" id="ARBA00022679"/>
    </source>
</evidence>
<dbReference type="GO" id="GO:0016763">
    <property type="term" value="F:pentosyltransferase activity"/>
    <property type="evidence" value="ECO:0007669"/>
    <property type="project" value="TreeGrafter"/>
</dbReference>
<keyword evidence="11" id="KW-1185">Reference proteome</keyword>
<comment type="subcellular location">
    <subcellularLocation>
        <location evidence="1">Cell membrane</location>
        <topology evidence="1">Multi-pass membrane protein</topology>
    </subcellularLocation>
</comment>